<organism evidence="1 2">
    <name type="scientific">Nephila pilipes</name>
    <name type="common">Giant wood spider</name>
    <name type="synonym">Nephila maculata</name>
    <dbReference type="NCBI Taxonomy" id="299642"/>
    <lineage>
        <taxon>Eukaryota</taxon>
        <taxon>Metazoa</taxon>
        <taxon>Ecdysozoa</taxon>
        <taxon>Arthropoda</taxon>
        <taxon>Chelicerata</taxon>
        <taxon>Arachnida</taxon>
        <taxon>Araneae</taxon>
        <taxon>Araneomorphae</taxon>
        <taxon>Entelegynae</taxon>
        <taxon>Araneoidea</taxon>
        <taxon>Nephilidae</taxon>
        <taxon>Nephila</taxon>
    </lineage>
</organism>
<protein>
    <submittedName>
        <fullName evidence="1">Uncharacterized protein</fullName>
    </submittedName>
</protein>
<comment type="caution">
    <text evidence="1">The sequence shown here is derived from an EMBL/GenBank/DDBJ whole genome shotgun (WGS) entry which is preliminary data.</text>
</comment>
<dbReference type="EMBL" id="BMAW01092534">
    <property type="protein sequence ID" value="GFS55262.1"/>
    <property type="molecule type" value="Genomic_DNA"/>
</dbReference>
<proteinExistence type="predicted"/>
<reference evidence="1" key="1">
    <citation type="submission" date="2020-08" db="EMBL/GenBank/DDBJ databases">
        <title>Multicomponent nature underlies the extraordinary mechanical properties of spider dragline silk.</title>
        <authorList>
            <person name="Kono N."/>
            <person name="Nakamura H."/>
            <person name="Mori M."/>
            <person name="Yoshida Y."/>
            <person name="Ohtoshi R."/>
            <person name="Malay A.D."/>
            <person name="Moran D.A.P."/>
            <person name="Tomita M."/>
            <person name="Numata K."/>
            <person name="Arakawa K."/>
        </authorList>
    </citation>
    <scope>NUCLEOTIDE SEQUENCE</scope>
</reference>
<keyword evidence="2" id="KW-1185">Reference proteome</keyword>
<dbReference type="Proteomes" id="UP000887013">
    <property type="component" value="Unassembled WGS sequence"/>
</dbReference>
<evidence type="ECO:0000313" key="1">
    <source>
        <dbReference type="EMBL" id="GFS55262.1"/>
    </source>
</evidence>
<accession>A0A8X6IPU4</accession>
<dbReference type="AlphaFoldDB" id="A0A8X6IPU4"/>
<evidence type="ECO:0000313" key="2">
    <source>
        <dbReference type="Proteomes" id="UP000887013"/>
    </source>
</evidence>
<name>A0A8X6IPU4_NEPPI</name>
<gene>
    <name evidence="1" type="ORF">NPIL_675491</name>
</gene>
<feature type="non-terminal residue" evidence="1">
    <location>
        <position position="31"/>
    </location>
</feature>
<sequence>MLLPFVYLVQKIMVPNDYVLENLKIKLNTYK</sequence>